<feature type="compositionally biased region" description="Basic and acidic residues" evidence="1">
    <location>
        <begin position="137"/>
        <end position="154"/>
    </location>
</feature>
<organism evidence="3 4">
    <name type="scientific">Thermasporomyces composti</name>
    <dbReference type="NCBI Taxonomy" id="696763"/>
    <lineage>
        <taxon>Bacteria</taxon>
        <taxon>Bacillati</taxon>
        <taxon>Actinomycetota</taxon>
        <taxon>Actinomycetes</taxon>
        <taxon>Propionibacteriales</taxon>
        <taxon>Nocardioidaceae</taxon>
        <taxon>Thermasporomyces</taxon>
    </lineage>
</organism>
<evidence type="ECO:0000313" key="3">
    <source>
        <dbReference type="EMBL" id="REF37409.1"/>
    </source>
</evidence>
<feature type="compositionally biased region" description="Low complexity" evidence="1">
    <location>
        <begin position="45"/>
        <end position="60"/>
    </location>
</feature>
<comment type="caution">
    <text evidence="3">The sequence shown here is derived from an EMBL/GenBank/DDBJ whole genome shotgun (WGS) entry which is preliminary data.</text>
</comment>
<evidence type="ECO:0000256" key="1">
    <source>
        <dbReference type="SAM" id="MobiDB-lite"/>
    </source>
</evidence>
<dbReference type="AlphaFoldDB" id="A0A3D9V7G6"/>
<feature type="region of interest" description="Disordered" evidence="1">
    <location>
        <begin position="1"/>
        <end position="78"/>
    </location>
</feature>
<sequence>MATGVSPALGSLQANRTTQPSPQPSPQEYRRATGTSRGGRRRASRSTISATRLGRAARPAGGKRKKAAGNRTPASTFPTVPAVAGVATLVAAATGAMTVHAAAPSSAPTTEVRQSAPAGIALTVNQLHEARSAAASRADRSRGDDARAKAEAAAREAERQRRLAAAERAVWEAERTKELQLIEKSARAATQEQTFERVIQWYLPLRSFRLSAYFGDAGSMWSHNHTGLDFAAPLGSPVRAIGDGEIIEAGYDGPYGNKIAIRHPDGTVTWYCHLSGYERRSGYVAAGTTIGYVGSTGNSSGPHLHLEVRPGGGDPIDPLPWLRQLGLPI</sequence>
<dbReference type="InterPro" id="IPR011055">
    <property type="entry name" value="Dup_hybrid_motif"/>
</dbReference>
<accession>A0A3D9V7G6</accession>
<evidence type="ECO:0000313" key="4">
    <source>
        <dbReference type="Proteomes" id="UP000256485"/>
    </source>
</evidence>
<keyword evidence="3" id="KW-0378">Hydrolase</keyword>
<feature type="domain" description="M23ase beta-sheet core" evidence="2">
    <location>
        <begin position="224"/>
        <end position="318"/>
    </location>
</feature>
<dbReference type="GO" id="GO:0004222">
    <property type="term" value="F:metalloendopeptidase activity"/>
    <property type="evidence" value="ECO:0007669"/>
    <property type="project" value="TreeGrafter"/>
</dbReference>
<name>A0A3D9V7G6_THECX</name>
<proteinExistence type="predicted"/>
<dbReference type="InterPro" id="IPR050570">
    <property type="entry name" value="Cell_wall_metabolism_enzyme"/>
</dbReference>
<reference evidence="3 4" key="1">
    <citation type="submission" date="2018-08" db="EMBL/GenBank/DDBJ databases">
        <title>Sequencing the genomes of 1000 actinobacteria strains.</title>
        <authorList>
            <person name="Klenk H.-P."/>
        </authorList>
    </citation>
    <scope>NUCLEOTIDE SEQUENCE [LARGE SCALE GENOMIC DNA]</scope>
    <source>
        <strain evidence="3 4">DSM 22891</strain>
    </source>
</reference>
<protein>
    <submittedName>
        <fullName evidence="3">Murein DD-endopeptidase MepM/ murein hydrolase activator NlpD</fullName>
    </submittedName>
</protein>
<evidence type="ECO:0000259" key="2">
    <source>
        <dbReference type="Pfam" id="PF01551"/>
    </source>
</evidence>
<dbReference type="CDD" id="cd12797">
    <property type="entry name" value="M23_peptidase"/>
    <property type="match status" value="1"/>
</dbReference>
<feature type="region of interest" description="Disordered" evidence="1">
    <location>
        <begin position="134"/>
        <end position="154"/>
    </location>
</feature>
<keyword evidence="4" id="KW-1185">Reference proteome</keyword>
<dbReference type="Gene3D" id="2.70.70.10">
    <property type="entry name" value="Glucose Permease (Domain IIA)"/>
    <property type="match status" value="1"/>
</dbReference>
<dbReference type="Pfam" id="PF01551">
    <property type="entry name" value="Peptidase_M23"/>
    <property type="match status" value="1"/>
</dbReference>
<dbReference type="Proteomes" id="UP000256485">
    <property type="component" value="Unassembled WGS sequence"/>
</dbReference>
<dbReference type="EMBL" id="QTUC01000001">
    <property type="protein sequence ID" value="REF37409.1"/>
    <property type="molecule type" value="Genomic_DNA"/>
</dbReference>
<dbReference type="PANTHER" id="PTHR21666">
    <property type="entry name" value="PEPTIDASE-RELATED"/>
    <property type="match status" value="1"/>
</dbReference>
<dbReference type="InterPro" id="IPR016047">
    <property type="entry name" value="M23ase_b-sheet_dom"/>
</dbReference>
<gene>
    <name evidence="3" type="ORF">DFJ64_2853</name>
</gene>
<dbReference type="PANTHER" id="PTHR21666:SF270">
    <property type="entry name" value="MUREIN HYDROLASE ACTIVATOR ENVC"/>
    <property type="match status" value="1"/>
</dbReference>
<dbReference type="SUPFAM" id="SSF51261">
    <property type="entry name" value="Duplicated hybrid motif"/>
    <property type="match status" value="1"/>
</dbReference>